<dbReference type="PANTHER" id="PTHR23513">
    <property type="entry name" value="INTEGRAL MEMBRANE EFFLUX PROTEIN-RELATED"/>
    <property type="match status" value="1"/>
</dbReference>
<gene>
    <name evidence="8" type="ORF">IT774_09920</name>
</gene>
<keyword evidence="3" id="KW-1003">Cell membrane</keyword>
<evidence type="ECO:0000313" key="8">
    <source>
        <dbReference type="EMBL" id="QPG04557.1"/>
    </source>
</evidence>
<dbReference type="Pfam" id="PF05977">
    <property type="entry name" value="MFS_3"/>
    <property type="match status" value="1"/>
</dbReference>
<dbReference type="KEGG" id="smaa:IT774_09920"/>
<keyword evidence="9" id="KW-1185">Reference proteome</keyword>
<protein>
    <submittedName>
        <fullName evidence="8">MFS transporter</fullName>
    </submittedName>
</protein>
<feature type="transmembrane region" description="Helical" evidence="7">
    <location>
        <begin position="7"/>
        <end position="31"/>
    </location>
</feature>
<dbReference type="CDD" id="cd06173">
    <property type="entry name" value="MFS_MefA_like"/>
    <property type="match status" value="1"/>
</dbReference>
<evidence type="ECO:0000256" key="3">
    <source>
        <dbReference type="ARBA" id="ARBA00022475"/>
    </source>
</evidence>
<keyword evidence="6 7" id="KW-0472">Membrane</keyword>
<dbReference type="EMBL" id="CP064795">
    <property type="protein sequence ID" value="QPG04557.1"/>
    <property type="molecule type" value="Genomic_DNA"/>
</dbReference>
<evidence type="ECO:0000256" key="2">
    <source>
        <dbReference type="ARBA" id="ARBA00022448"/>
    </source>
</evidence>
<feature type="transmembrane region" description="Helical" evidence="7">
    <location>
        <begin position="158"/>
        <end position="179"/>
    </location>
</feature>
<comment type="subcellular location">
    <subcellularLocation>
        <location evidence="1">Cell membrane</location>
        <topology evidence="1">Multi-pass membrane protein</topology>
    </subcellularLocation>
</comment>
<dbReference type="PANTHER" id="PTHR23513:SF6">
    <property type="entry name" value="MAJOR FACILITATOR SUPERFAMILY ASSOCIATED DOMAIN-CONTAINING PROTEIN"/>
    <property type="match status" value="1"/>
</dbReference>
<dbReference type="InterPro" id="IPR036259">
    <property type="entry name" value="MFS_trans_sf"/>
</dbReference>
<evidence type="ECO:0000256" key="7">
    <source>
        <dbReference type="SAM" id="Phobius"/>
    </source>
</evidence>
<feature type="transmembrane region" description="Helical" evidence="7">
    <location>
        <begin position="259"/>
        <end position="277"/>
    </location>
</feature>
<reference evidence="8 9" key="1">
    <citation type="submission" date="2020-11" db="EMBL/GenBank/DDBJ databases">
        <title>Complete genome sequence for Salinimonas sp. strain G2-b.</title>
        <authorList>
            <person name="Park S.-J."/>
        </authorList>
    </citation>
    <scope>NUCLEOTIDE SEQUENCE [LARGE SCALE GENOMIC DNA]</scope>
    <source>
        <strain evidence="8 9">G2-b</strain>
    </source>
</reference>
<accession>A0A7S9DV60</accession>
<dbReference type="SUPFAM" id="SSF103473">
    <property type="entry name" value="MFS general substrate transporter"/>
    <property type="match status" value="1"/>
</dbReference>
<evidence type="ECO:0000256" key="5">
    <source>
        <dbReference type="ARBA" id="ARBA00022989"/>
    </source>
</evidence>
<proteinExistence type="predicted"/>
<feature type="transmembrane region" description="Helical" evidence="7">
    <location>
        <begin position="225"/>
        <end position="247"/>
    </location>
</feature>
<dbReference type="Gene3D" id="1.20.1250.20">
    <property type="entry name" value="MFS general substrate transporter like domains"/>
    <property type="match status" value="1"/>
</dbReference>
<keyword evidence="2" id="KW-0813">Transport</keyword>
<evidence type="ECO:0000256" key="4">
    <source>
        <dbReference type="ARBA" id="ARBA00022692"/>
    </source>
</evidence>
<keyword evidence="4 7" id="KW-0812">Transmembrane</keyword>
<evidence type="ECO:0000256" key="6">
    <source>
        <dbReference type="ARBA" id="ARBA00023136"/>
    </source>
</evidence>
<organism evidence="8 9">
    <name type="scientific">Salinimonas marina</name>
    <dbReference type="NCBI Taxonomy" id="2785918"/>
    <lineage>
        <taxon>Bacteria</taxon>
        <taxon>Pseudomonadati</taxon>
        <taxon>Pseudomonadota</taxon>
        <taxon>Gammaproteobacteria</taxon>
        <taxon>Alteromonadales</taxon>
        <taxon>Alteromonadaceae</taxon>
        <taxon>Alteromonas/Salinimonas group</taxon>
        <taxon>Salinimonas</taxon>
    </lineage>
</organism>
<keyword evidence="5 7" id="KW-1133">Transmembrane helix</keyword>
<evidence type="ECO:0000256" key="1">
    <source>
        <dbReference type="ARBA" id="ARBA00004651"/>
    </source>
</evidence>
<feature type="transmembrane region" description="Helical" evidence="7">
    <location>
        <begin position="289"/>
        <end position="306"/>
    </location>
</feature>
<sequence length="329" mass="35937">MNRNLFFLWQGQVISQLGMQAYTIAMMFWIMESSGSSAAMSVIFALSTLPQIIFGPIAGVIADRHANRKIIIWCDLIRGSTVLVMAAVLFSDLFSTAQVVIFFAVTACINGGCKAFFQPAIDAWIPDLTTREKLPQVMATFGSTTQATMVLGQASRGILFTLLGAPLLLLVDAVSYFLSALSECFIKQKTQDNSDRAIAITASFKSYKDDLLTGWRYLAGTSGMVPAALFVASINFFIAPVMLLLPFYVANQISAGAEWYGFLLAALALGSIIGYSHSNHLKQVLKKRSSLMLVSLHCFAFSLFIFSQSHHVYLSSFSFFTAGILPGFV</sequence>
<dbReference type="AlphaFoldDB" id="A0A7S9DV60"/>
<feature type="transmembrane region" description="Helical" evidence="7">
    <location>
        <begin position="82"/>
        <end position="105"/>
    </location>
</feature>
<name>A0A7S9DV60_9ALTE</name>
<feature type="transmembrane region" description="Helical" evidence="7">
    <location>
        <begin position="37"/>
        <end position="61"/>
    </location>
</feature>
<dbReference type="GO" id="GO:0005886">
    <property type="term" value="C:plasma membrane"/>
    <property type="evidence" value="ECO:0007669"/>
    <property type="project" value="UniProtKB-SubCell"/>
</dbReference>
<dbReference type="RefSeq" id="WP_195809651.1">
    <property type="nucleotide sequence ID" value="NZ_CP064795.1"/>
</dbReference>
<evidence type="ECO:0000313" key="9">
    <source>
        <dbReference type="Proteomes" id="UP000595095"/>
    </source>
</evidence>
<dbReference type="Proteomes" id="UP000595095">
    <property type="component" value="Chromosome"/>
</dbReference>
<dbReference type="InterPro" id="IPR010290">
    <property type="entry name" value="TM_effector"/>
</dbReference>